<proteinExistence type="inferred from homology"/>
<organism evidence="8">
    <name type="scientific">hydrothermal vent metagenome</name>
    <dbReference type="NCBI Taxonomy" id="652676"/>
    <lineage>
        <taxon>unclassified sequences</taxon>
        <taxon>metagenomes</taxon>
        <taxon>ecological metagenomes</taxon>
    </lineage>
</organism>
<feature type="domain" description="UDP-3-O-[3-hydroxymyristoyl] glucosamine N-acyltransferase non-repeat region" evidence="7">
    <location>
        <begin position="24"/>
        <end position="86"/>
    </location>
</feature>
<dbReference type="GO" id="GO:0103118">
    <property type="term" value="F:UDP-3-O-[(3R)-3-hydroxyacyl]-glucosamine N-acyltransferase activity"/>
    <property type="evidence" value="ECO:0007669"/>
    <property type="project" value="UniProtKB-EC"/>
</dbReference>
<dbReference type="PANTHER" id="PTHR43378">
    <property type="entry name" value="UDP-3-O-ACYLGLUCOSAMINE N-ACYLTRANSFERASE"/>
    <property type="match status" value="1"/>
</dbReference>
<evidence type="ECO:0000259" key="7">
    <source>
        <dbReference type="Pfam" id="PF04613"/>
    </source>
</evidence>
<dbReference type="CDD" id="cd03352">
    <property type="entry name" value="LbH_LpxD"/>
    <property type="match status" value="1"/>
</dbReference>
<evidence type="ECO:0000256" key="1">
    <source>
        <dbReference type="ARBA" id="ARBA00022516"/>
    </source>
</evidence>
<accession>A0A3B0V8G8</accession>
<dbReference type="Pfam" id="PF00132">
    <property type="entry name" value="Hexapep"/>
    <property type="match status" value="2"/>
</dbReference>
<dbReference type="PANTHER" id="PTHR43378:SF2">
    <property type="entry name" value="UDP-3-O-ACYLGLUCOSAMINE N-ACYLTRANSFERASE 1, MITOCHONDRIAL-RELATED"/>
    <property type="match status" value="1"/>
</dbReference>
<gene>
    <name evidence="8" type="ORF">MNBD_DELTA04-316</name>
</gene>
<evidence type="ECO:0000256" key="6">
    <source>
        <dbReference type="ARBA" id="ARBA00023315"/>
    </source>
</evidence>
<dbReference type="EC" id="2.3.1.191" evidence="8"/>
<dbReference type="InterPro" id="IPR018357">
    <property type="entry name" value="Hexapep_transf_CS"/>
</dbReference>
<evidence type="ECO:0000313" key="8">
    <source>
        <dbReference type="EMBL" id="VAW39948.1"/>
    </source>
</evidence>
<keyword evidence="4" id="KW-0677">Repeat</keyword>
<dbReference type="NCBIfam" id="TIGR01853">
    <property type="entry name" value="lipid_A_lpxD"/>
    <property type="match status" value="1"/>
</dbReference>
<dbReference type="Gene3D" id="3.40.1390.10">
    <property type="entry name" value="MurE/MurF, N-terminal domain"/>
    <property type="match status" value="1"/>
</dbReference>
<evidence type="ECO:0000256" key="2">
    <source>
        <dbReference type="ARBA" id="ARBA00022556"/>
    </source>
</evidence>
<dbReference type="HAMAP" id="MF_00523">
    <property type="entry name" value="LpxD"/>
    <property type="match status" value="1"/>
</dbReference>
<keyword evidence="2" id="KW-0441">Lipid A biosynthesis</keyword>
<keyword evidence="5" id="KW-0443">Lipid metabolism</keyword>
<dbReference type="EMBL" id="UOEY01000092">
    <property type="protein sequence ID" value="VAW39948.1"/>
    <property type="molecule type" value="Genomic_DNA"/>
</dbReference>
<evidence type="ECO:0000256" key="4">
    <source>
        <dbReference type="ARBA" id="ARBA00022737"/>
    </source>
</evidence>
<dbReference type="Gene3D" id="2.160.10.10">
    <property type="entry name" value="Hexapeptide repeat proteins"/>
    <property type="match status" value="1"/>
</dbReference>
<dbReference type="PROSITE" id="PS00101">
    <property type="entry name" value="HEXAPEP_TRANSFERASES"/>
    <property type="match status" value="1"/>
</dbReference>
<keyword evidence="3 8" id="KW-0808">Transferase</keyword>
<keyword evidence="1" id="KW-0444">Lipid biosynthesis</keyword>
<dbReference type="NCBIfam" id="NF002060">
    <property type="entry name" value="PRK00892.1"/>
    <property type="match status" value="1"/>
</dbReference>
<name>A0A3B0V8G8_9ZZZZ</name>
<dbReference type="InterPro" id="IPR011004">
    <property type="entry name" value="Trimer_LpxA-like_sf"/>
</dbReference>
<dbReference type="GO" id="GO:0016020">
    <property type="term" value="C:membrane"/>
    <property type="evidence" value="ECO:0007669"/>
    <property type="project" value="GOC"/>
</dbReference>
<dbReference type="GO" id="GO:0009245">
    <property type="term" value="P:lipid A biosynthetic process"/>
    <property type="evidence" value="ECO:0007669"/>
    <property type="project" value="UniProtKB-KW"/>
</dbReference>
<dbReference type="Pfam" id="PF04613">
    <property type="entry name" value="LpxD"/>
    <property type="match status" value="1"/>
</dbReference>
<dbReference type="InterPro" id="IPR001451">
    <property type="entry name" value="Hexapep"/>
</dbReference>
<evidence type="ECO:0000256" key="3">
    <source>
        <dbReference type="ARBA" id="ARBA00022679"/>
    </source>
</evidence>
<dbReference type="InterPro" id="IPR007691">
    <property type="entry name" value="LpxD"/>
</dbReference>
<dbReference type="InterPro" id="IPR020573">
    <property type="entry name" value="UDP_GlcNAc_AcTrfase_non-rep"/>
</dbReference>
<keyword evidence="6 8" id="KW-0012">Acyltransferase</keyword>
<reference evidence="8" key="1">
    <citation type="submission" date="2018-06" db="EMBL/GenBank/DDBJ databases">
        <authorList>
            <person name="Zhirakovskaya E."/>
        </authorList>
    </citation>
    <scope>NUCLEOTIDE SEQUENCE</scope>
</reference>
<dbReference type="AlphaFoldDB" id="A0A3B0V8G8"/>
<dbReference type="GO" id="GO:0016410">
    <property type="term" value="F:N-acyltransferase activity"/>
    <property type="evidence" value="ECO:0007669"/>
    <property type="project" value="InterPro"/>
</dbReference>
<dbReference type="SUPFAM" id="SSF51161">
    <property type="entry name" value="Trimeric LpxA-like enzymes"/>
    <property type="match status" value="1"/>
</dbReference>
<evidence type="ECO:0000256" key="5">
    <source>
        <dbReference type="ARBA" id="ARBA00023098"/>
    </source>
</evidence>
<sequence>MPKTYTLQELADLVRGEVVGDPSLVISGLNAIELAGAGEITFVTGPKQTRLLAGSHAAACIVPLAAGEIDLPLIRVPDPDFAAAIIHNYFLAVPFAAEGIDPSAQIGAGCEVPAEVTIKPLVCLGDRVRLGRRVTLHPGVVIGNDSLIGDDTVLYANVTIAAGSVIGSRVIIHSGAVIGSDGFGFATDAAGHHLKKPQVGTVRIDDEVEIGANSCIDRAAFGTTRIRSGVKIDNLVQLAHNVEVGENSIIVAQVGIAGSTTLGRNVVLGGKVAVAGHLHLGDRVMAAGMSGIHGDLPAGSVVGGYPAIDVKRWGRAVAAYSRLPEMLKEIRKLRREVDRLVRRFPDEAEKTNNEGKEK</sequence>
<protein>
    <submittedName>
        <fullName evidence="8">UDP-3-O-[3-hydroxymyristoyl] glucosamine N-acyltransferase</fullName>
        <ecNumber evidence="8">2.3.1.191</ecNumber>
    </submittedName>
</protein>